<proteinExistence type="predicted"/>
<dbReference type="InterPro" id="IPR008756">
    <property type="entry name" value="Peptidase_M56"/>
</dbReference>
<keyword evidence="1" id="KW-1133">Transmembrane helix</keyword>
<reference evidence="3 4" key="1">
    <citation type="submission" date="2024-09" db="EMBL/GenBank/DDBJ databases">
        <authorList>
            <person name="Sun Q."/>
            <person name="Mori K."/>
        </authorList>
    </citation>
    <scope>NUCLEOTIDE SEQUENCE [LARGE SCALE GENOMIC DNA]</scope>
    <source>
        <strain evidence="3 4">CCM 4839</strain>
    </source>
</reference>
<feature type="transmembrane region" description="Helical" evidence="1">
    <location>
        <begin position="19"/>
        <end position="40"/>
    </location>
</feature>
<keyword evidence="4" id="KW-1185">Reference proteome</keyword>
<keyword evidence="1" id="KW-0472">Membrane</keyword>
<evidence type="ECO:0000313" key="3">
    <source>
        <dbReference type="EMBL" id="MFC0396554.1"/>
    </source>
</evidence>
<dbReference type="PANTHER" id="PTHR34978">
    <property type="entry name" value="POSSIBLE SENSOR-TRANSDUCER PROTEIN BLAR"/>
    <property type="match status" value="1"/>
</dbReference>
<evidence type="ECO:0000259" key="2">
    <source>
        <dbReference type="Pfam" id="PF05569"/>
    </source>
</evidence>
<dbReference type="Proteomes" id="UP001589818">
    <property type="component" value="Unassembled WGS sequence"/>
</dbReference>
<sequence length="186" mass="21741">MKNADQGAFVTDLINRYVIYIWLIGVLVSLTVHLSGYIRFSKVIKKTSKPGHRWENSLLRILADGRYRVRLVRNPYAATPMLVGILRPLIVIPDTNYSEVQLKHILLHELTHLKRYDIVIKWFSMIVTSLHWFNPLMYWMRREITRSSELSCDEAVIRKPLGGLTPVNMCLHQMASSMMWTRICND</sequence>
<organism evidence="3 4">
    <name type="scientific">Paenibacillus mendelii</name>
    <dbReference type="NCBI Taxonomy" id="206163"/>
    <lineage>
        <taxon>Bacteria</taxon>
        <taxon>Bacillati</taxon>
        <taxon>Bacillota</taxon>
        <taxon>Bacilli</taxon>
        <taxon>Bacillales</taxon>
        <taxon>Paenibacillaceae</taxon>
        <taxon>Paenibacillus</taxon>
    </lineage>
</organism>
<dbReference type="InterPro" id="IPR052173">
    <property type="entry name" value="Beta-lactam_resp_regulator"/>
</dbReference>
<dbReference type="EMBL" id="JBHLVF010000061">
    <property type="protein sequence ID" value="MFC0396554.1"/>
    <property type="molecule type" value="Genomic_DNA"/>
</dbReference>
<accession>A0ABV6JM04</accession>
<gene>
    <name evidence="3" type="ORF">ACFFJ8_35050</name>
</gene>
<dbReference type="CDD" id="cd07341">
    <property type="entry name" value="M56_BlaR1_MecR1_like"/>
    <property type="match status" value="1"/>
</dbReference>
<evidence type="ECO:0000256" key="1">
    <source>
        <dbReference type="SAM" id="Phobius"/>
    </source>
</evidence>
<evidence type="ECO:0000313" key="4">
    <source>
        <dbReference type="Proteomes" id="UP001589818"/>
    </source>
</evidence>
<name>A0ABV6JM04_9BACL</name>
<comment type="caution">
    <text evidence="3">The sequence shown here is derived from an EMBL/GenBank/DDBJ whole genome shotgun (WGS) entry which is preliminary data.</text>
</comment>
<dbReference type="RefSeq" id="WP_204818598.1">
    <property type="nucleotide sequence ID" value="NZ_JANHOF010000005.1"/>
</dbReference>
<feature type="domain" description="Peptidase M56" evidence="2">
    <location>
        <begin position="10"/>
        <end position="159"/>
    </location>
</feature>
<protein>
    <submittedName>
        <fullName evidence="3">M56 family metallopeptidase</fullName>
    </submittedName>
</protein>
<dbReference type="PANTHER" id="PTHR34978:SF3">
    <property type="entry name" value="SLR0241 PROTEIN"/>
    <property type="match status" value="1"/>
</dbReference>
<keyword evidence="1" id="KW-0812">Transmembrane</keyword>
<dbReference type="Pfam" id="PF05569">
    <property type="entry name" value="Peptidase_M56"/>
    <property type="match status" value="1"/>
</dbReference>